<proteinExistence type="predicted"/>
<feature type="domain" description="Peptidase M28" evidence="1">
    <location>
        <begin position="196"/>
        <end position="260"/>
    </location>
</feature>
<dbReference type="SUPFAM" id="SSF52025">
    <property type="entry name" value="PA domain"/>
    <property type="match status" value="1"/>
</dbReference>
<dbReference type="Pfam" id="PF04389">
    <property type="entry name" value="Peptidase_M28"/>
    <property type="match status" value="1"/>
</dbReference>
<dbReference type="Gene3D" id="3.40.630.10">
    <property type="entry name" value="Zn peptidases"/>
    <property type="match status" value="1"/>
</dbReference>
<evidence type="ECO:0000313" key="2">
    <source>
        <dbReference type="EMBL" id="SVD42894.1"/>
    </source>
</evidence>
<organism evidence="2">
    <name type="scientific">marine metagenome</name>
    <dbReference type="NCBI Taxonomy" id="408172"/>
    <lineage>
        <taxon>unclassified sequences</taxon>
        <taxon>metagenomes</taxon>
        <taxon>ecological metagenomes</taxon>
    </lineage>
</organism>
<protein>
    <recommendedName>
        <fullName evidence="1">Peptidase M28 domain-containing protein</fullName>
    </recommendedName>
</protein>
<dbReference type="InterPro" id="IPR046450">
    <property type="entry name" value="PA_dom_sf"/>
</dbReference>
<dbReference type="InterPro" id="IPR007484">
    <property type="entry name" value="Peptidase_M28"/>
</dbReference>
<sequence length="286" mass="31678">YRESEYIVRMAEKYELSDVHIETFPLEQWTWDAEKAELWLIKPERRLIVSYRDIPAALATGSWNGEVSTEVVYVGAGTDASHYEGIDVKGKLVLVSGPVSRAHRLAVRTYDAAGVLSYYNGAGRPIDRPDQIAWQSLGGRTDGNTELTYDATFGFSLSHRMGMELLGLLEGGESVELKVLVRTRTFPADMEVPTAAIPGNGSSDQEIVLSAHLFEGIAKQGANDNMSGSAAILEAARALNALIRIGKLARPRRTIRLIWVPEFSGTYAYLERYPEERDRMIAAINI</sequence>
<dbReference type="SUPFAM" id="SSF53187">
    <property type="entry name" value="Zn-dependent exopeptidases"/>
    <property type="match status" value="1"/>
</dbReference>
<dbReference type="Gene3D" id="3.50.30.30">
    <property type="match status" value="1"/>
</dbReference>
<name>A0A382V8T1_9ZZZZ</name>
<dbReference type="EMBL" id="UINC01150052">
    <property type="protein sequence ID" value="SVD42894.1"/>
    <property type="molecule type" value="Genomic_DNA"/>
</dbReference>
<feature type="non-terminal residue" evidence="2">
    <location>
        <position position="286"/>
    </location>
</feature>
<reference evidence="2" key="1">
    <citation type="submission" date="2018-05" db="EMBL/GenBank/DDBJ databases">
        <authorList>
            <person name="Lanie J.A."/>
            <person name="Ng W.-L."/>
            <person name="Kazmierczak K.M."/>
            <person name="Andrzejewski T.M."/>
            <person name="Davidsen T.M."/>
            <person name="Wayne K.J."/>
            <person name="Tettelin H."/>
            <person name="Glass J.I."/>
            <person name="Rusch D."/>
            <person name="Podicherti R."/>
            <person name="Tsui H.-C.T."/>
            <person name="Winkler M.E."/>
        </authorList>
    </citation>
    <scope>NUCLEOTIDE SEQUENCE</scope>
</reference>
<gene>
    <name evidence="2" type="ORF">METZ01_LOCUS395748</name>
</gene>
<accession>A0A382V8T1</accession>
<dbReference type="AlphaFoldDB" id="A0A382V8T1"/>
<feature type="non-terminal residue" evidence="2">
    <location>
        <position position="1"/>
    </location>
</feature>
<evidence type="ECO:0000259" key="1">
    <source>
        <dbReference type="Pfam" id="PF04389"/>
    </source>
</evidence>